<feature type="region of interest" description="Disordered" evidence="8">
    <location>
        <begin position="519"/>
        <end position="552"/>
    </location>
</feature>
<feature type="transmembrane region" description="Helical" evidence="9">
    <location>
        <begin position="212"/>
        <end position="231"/>
    </location>
</feature>
<dbReference type="eggNOG" id="COG0477">
    <property type="taxonomic scope" value="Bacteria"/>
</dbReference>
<feature type="transmembrane region" description="Helical" evidence="9">
    <location>
        <begin position="488"/>
        <end position="506"/>
    </location>
</feature>
<evidence type="ECO:0000256" key="2">
    <source>
        <dbReference type="ARBA" id="ARBA00007520"/>
    </source>
</evidence>
<feature type="transmembrane region" description="Helical" evidence="9">
    <location>
        <begin position="377"/>
        <end position="399"/>
    </location>
</feature>
<comment type="subcellular location">
    <subcellularLocation>
        <location evidence="1">Cell membrane</location>
        <topology evidence="1">Multi-pass membrane protein</topology>
    </subcellularLocation>
</comment>
<evidence type="ECO:0000256" key="9">
    <source>
        <dbReference type="SAM" id="Phobius"/>
    </source>
</evidence>
<dbReference type="InterPro" id="IPR020846">
    <property type="entry name" value="MFS_dom"/>
</dbReference>
<evidence type="ECO:0000256" key="7">
    <source>
        <dbReference type="ARBA" id="ARBA00023136"/>
    </source>
</evidence>
<feature type="domain" description="Major facilitator superfamily (MFS) profile" evidence="10">
    <location>
        <begin position="30"/>
        <end position="511"/>
    </location>
</feature>
<evidence type="ECO:0000256" key="3">
    <source>
        <dbReference type="ARBA" id="ARBA00022448"/>
    </source>
</evidence>
<dbReference type="PRINTS" id="PR01036">
    <property type="entry name" value="TCRTETB"/>
</dbReference>
<feature type="transmembrane region" description="Helical" evidence="9">
    <location>
        <begin position="310"/>
        <end position="335"/>
    </location>
</feature>
<dbReference type="KEGG" id="fsy:FsymDg_1608"/>
<keyword evidence="3" id="KW-0813">Transport</keyword>
<dbReference type="InterPro" id="IPR011701">
    <property type="entry name" value="MFS"/>
</dbReference>
<evidence type="ECO:0000256" key="1">
    <source>
        <dbReference type="ARBA" id="ARBA00004651"/>
    </source>
</evidence>
<name>F8B3W4_9ACTN</name>
<dbReference type="RefSeq" id="WP_013873026.1">
    <property type="nucleotide sequence ID" value="NC_015656.1"/>
</dbReference>
<evidence type="ECO:0000256" key="6">
    <source>
        <dbReference type="ARBA" id="ARBA00022989"/>
    </source>
</evidence>
<sequence length="552" mass="57765">MTTTGNNVSRDRNPPDDTGTDLSHRQIVAIIIGLMTGMLLAALDQTIVATALPTIVGEFHRSDMLSWLVTAYLLTSTISAPLYGKASDLYGRKTVLQLSITIFLIGSTLCGLAQSMYQLVGFRALQGLGAGGLISLAFAVIGDIVAPRERGRYQGYFSGVFGASSILGPLVGGFLVDHGSWRWVFFVNLPVGLAALVVINRTLRLPFRRRRAAIDWAGAILLVTGLSAILLATQSGGKDFAWLSWQIAALIAAGVVLIVSFALRERVAPEAILPPRLFSNSIYTVSALLSLVTGTFMFGAIIFLPQYLQIVHGASATVSGLRMLPLLAGILLTSIGSGRLISATGHYKRFVVAGTVGVTIGLFLLSRVSADTGALELGLWMFVTGLGLGFLLQNVLLAVQNSVDPRDMGAATSSVTFLRTMGGAIGASALGAVLTAQLATNIALRIPGAQPGNAAANRFVSTPHDVAGLAAPIREAVRTAYADSLGRVFLVAVPIGIAAFVISLFLREAELRGSTAISRTDTSDGAVGDDRTDSSHGSGPGAKRSTASASRE</sequence>
<keyword evidence="5 9" id="KW-0812">Transmembrane</keyword>
<feature type="transmembrane region" description="Helical" evidence="9">
    <location>
        <begin position="123"/>
        <end position="144"/>
    </location>
</feature>
<proteinExistence type="inferred from homology"/>
<feature type="transmembrane region" description="Helical" evidence="9">
    <location>
        <begin position="243"/>
        <end position="263"/>
    </location>
</feature>
<keyword evidence="7 9" id="KW-0472">Membrane</keyword>
<dbReference type="SUPFAM" id="SSF103473">
    <property type="entry name" value="MFS general substrate transporter"/>
    <property type="match status" value="1"/>
</dbReference>
<evidence type="ECO:0000313" key="12">
    <source>
        <dbReference type="Proteomes" id="UP000001549"/>
    </source>
</evidence>
<feature type="region of interest" description="Disordered" evidence="8">
    <location>
        <begin position="1"/>
        <end position="20"/>
    </location>
</feature>
<dbReference type="InterPro" id="IPR004638">
    <property type="entry name" value="EmrB-like"/>
</dbReference>
<feature type="transmembrane region" description="Helical" evidence="9">
    <location>
        <begin position="64"/>
        <end position="83"/>
    </location>
</feature>
<evidence type="ECO:0000259" key="10">
    <source>
        <dbReference type="PROSITE" id="PS50850"/>
    </source>
</evidence>
<dbReference type="Proteomes" id="UP000001549">
    <property type="component" value="Chromosome"/>
</dbReference>
<dbReference type="PANTHER" id="PTHR23501">
    <property type="entry name" value="MAJOR FACILITATOR SUPERFAMILY"/>
    <property type="match status" value="1"/>
</dbReference>
<dbReference type="Gene3D" id="1.20.1250.20">
    <property type="entry name" value="MFS general substrate transporter like domains"/>
    <property type="match status" value="1"/>
</dbReference>
<reference evidence="11 12" key="1">
    <citation type="submission" date="2011-05" db="EMBL/GenBank/DDBJ databases">
        <title>Complete sequence of chromosome of Frankia symbiont of Datisca glomerata.</title>
        <authorList>
            <consortium name="US DOE Joint Genome Institute"/>
            <person name="Lucas S."/>
            <person name="Han J."/>
            <person name="Lapidus A."/>
            <person name="Cheng J.-F."/>
            <person name="Goodwin L."/>
            <person name="Pitluck S."/>
            <person name="Peters L."/>
            <person name="Mikhailova N."/>
            <person name="Chertkov O."/>
            <person name="Teshima H."/>
            <person name="Han C."/>
            <person name="Tapia R."/>
            <person name="Land M."/>
            <person name="Hauser L."/>
            <person name="Kyrpides N."/>
            <person name="Ivanova N."/>
            <person name="Pagani I."/>
            <person name="Berry A."/>
            <person name="Pawlowski K."/>
            <person name="Persson T."/>
            <person name="Vanden Heuvel B."/>
            <person name="Benson D."/>
            <person name="Woyke T."/>
        </authorList>
    </citation>
    <scope>NUCLEOTIDE SEQUENCE [LARGE SCALE GENOMIC DNA]</scope>
    <source>
        <strain evidence="12">4085684</strain>
    </source>
</reference>
<accession>F8B3W4</accession>
<dbReference type="Pfam" id="PF07690">
    <property type="entry name" value="MFS_1"/>
    <property type="match status" value="1"/>
</dbReference>
<organism evidence="11 12">
    <name type="scientific">Candidatus Protofrankia datiscae</name>
    <dbReference type="NCBI Taxonomy" id="2716812"/>
    <lineage>
        <taxon>Bacteria</taxon>
        <taxon>Bacillati</taxon>
        <taxon>Actinomycetota</taxon>
        <taxon>Actinomycetes</taxon>
        <taxon>Frankiales</taxon>
        <taxon>Frankiaceae</taxon>
        <taxon>Protofrankia</taxon>
    </lineage>
</organism>
<evidence type="ECO:0000256" key="4">
    <source>
        <dbReference type="ARBA" id="ARBA00022475"/>
    </source>
</evidence>
<evidence type="ECO:0000256" key="5">
    <source>
        <dbReference type="ARBA" id="ARBA00022692"/>
    </source>
</evidence>
<dbReference type="HOGENOM" id="CLU_000960_22_3_11"/>
<dbReference type="EMBL" id="CP002801">
    <property type="protein sequence ID" value="AEH09064.1"/>
    <property type="molecule type" value="Genomic_DNA"/>
</dbReference>
<dbReference type="Gene3D" id="1.20.1720.10">
    <property type="entry name" value="Multidrug resistance protein D"/>
    <property type="match status" value="1"/>
</dbReference>
<feature type="transmembrane region" description="Helical" evidence="9">
    <location>
        <begin position="283"/>
        <end position="304"/>
    </location>
</feature>
<dbReference type="GO" id="GO:0022857">
    <property type="term" value="F:transmembrane transporter activity"/>
    <property type="evidence" value="ECO:0007669"/>
    <property type="project" value="InterPro"/>
</dbReference>
<dbReference type="PANTHER" id="PTHR23501:SF197">
    <property type="entry name" value="COMD"/>
    <property type="match status" value="1"/>
</dbReference>
<dbReference type="InterPro" id="IPR036259">
    <property type="entry name" value="MFS_trans_sf"/>
</dbReference>
<feature type="transmembrane region" description="Helical" evidence="9">
    <location>
        <begin position="27"/>
        <end position="52"/>
    </location>
</feature>
<evidence type="ECO:0000256" key="8">
    <source>
        <dbReference type="SAM" id="MobiDB-lite"/>
    </source>
</evidence>
<feature type="transmembrane region" description="Helical" evidence="9">
    <location>
        <begin position="181"/>
        <end position="200"/>
    </location>
</feature>
<dbReference type="CDD" id="cd17502">
    <property type="entry name" value="MFS_Azr1_MDR_like"/>
    <property type="match status" value="1"/>
</dbReference>
<keyword evidence="6 9" id="KW-1133">Transmembrane helix</keyword>
<protein>
    <submittedName>
        <fullName evidence="11">Drug resistance transporter, EmrB/QacA subfamily</fullName>
    </submittedName>
</protein>
<keyword evidence="4" id="KW-1003">Cell membrane</keyword>
<feature type="transmembrane region" description="Helical" evidence="9">
    <location>
        <begin position="95"/>
        <end position="117"/>
    </location>
</feature>
<dbReference type="NCBIfam" id="TIGR00711">
    <property type="entry name" value="efflux_EmrB"/>
    <property type="match status" value="1"/>
</dbReference>
<comment type="similarity">
    <text evidence="2">Belongs to the major facilitator superfamily. TCR/Tet family.</text>
</comment>
<gene>
    <name evidence="11" type="ordered locus">FsymDg_1608</name>
</gene>
<dbReference type="STRING" id="656024.FsymDg_1608"/>
<keyword evidence="12" id="KW-1185">Reference proteome</keyword>
<feature type="transmembrane region" description="Helical" evidence="9">
    <location>
        <begin position="347"/>
        <end position="365"/>
    </location>
</feature>
<evidence type="ECO:0000313" key="11">
    <source>
        <dbReference type="EMBL" id="AEH09064.1"/>
    </source>
</evidence>
<dbReference type="PROSITE" id="PS50850">
    <property type="entry name" value="MFS"/>
    <property type="match status" value="1"/>
</dbReference>
<dbReference type="AlphaFoldDB" id="F8B3W4"/>
<dbReference type="FunFam" id="1.20.1720.10:FF:000004">
    <property type="entry name" value="EmrB/QacA family drug resistance transporter"/>
    <property type="match status" value="1"/>
</dbReference>
<feature type="transmembrane region" description="Helical" evidence="9">
    <location>
        <begin position="156"/>
        <end position="175"/>
    </location>
</feature>
<dbReference type="GO" id="GO:0005886">
    <property type="term" value="C:plasma membrane"/>
    <property type="evidence" value="ECO:0007669"/>
    <property type="project" value="UniProtKB-SubCell"/>
</dbReference>